<comment type="catalytic activity">
    <reaction evidence="4">
        <text>L-glutaminyl-[peptide chain release factor] + S-adenosyl-L-methionine = N(5)-methyl-L-glutaminyl-[peptide chain release factor] + S-adenosyl-L-homocysteine + H(+)</text>
        <dbReference type="Rhea" id="RHEA:42896"/>
        <dbReference type="Rhea" id="RHEA-COMP:10271"/>
        <dbReference type="Rhea" id="RHEA-COMP:10272"/>
        <dbReference type="ChEBI" id="CHEBI:15378"/>
        <dbReference type="ChEBI" id="CHEBI:30011"/>
        <dbReference type="ChEBI" id="CHEBI:57856"/>
        <dbReference type="ChEBI" id="CHEBI:59789"/>
        <dbReference type="ChEBI" id="CHEBI:61891"/>
        <dbReference type="EC" id="2.1.1.297"/>
    </reaction>
</comment>
<feature type="binding site" evidence="4">
    <location>
        <position position="190"/>
    </location>
    <ligand>
        <name>S-adenosyl-L-methionine</name>
        <dbReference type="ChEBI" id="CHEBI:59789"/>
    </ligand>
</feature>
<evidence type="ECO:0000256" key="2">
    <source>
        <dbReference type="ARBA" id="ARBA00022679"/>
    </source>
</evidence>
<gene>
    <name evidence="4 7" type="primary">prmC</name>
    <name evidence="7" type="ORF">GCM10007925_12800</name>
</gene>
<dbReference type="InterPro" id="IPR004556">
    <property type="entry name" value="HemK-like"/>
</dbReference>
<feature type="domain" description="Methyltransferase" evidence="5">
    <location>
        <begin position="118"/>
        <end position="243"/>
    </location>
</feature>
<dbReference type="InterPro" id="IPR002052">
    <property type="entry name" value="DNA_methylase_N6_adenine_CS"/>
</dbReference>
<feature type="binding site" evidence="4">
    <location>
        <begin position="124"/>
        <end position="128"/>
    </location>
    <ligand>
        <name>S-adenosyl-L-methionine</name>
        <dbReference type="ChEBI" id="CHEBI:59789"/>
    </ligand>
</feature>
<dbReference type="InterPro" id="IPR029063">
    <property type="entry name" value="SAM-dependent_MTases_sf"/>
</dbReference>
<dbReference type="Proteomes" id="UP001156703">
    <property type="component" value="Unassembled WGS sequence"/>
</dbReference>
<evidence type="ECO:0000259" key="6">
    <source>
        <dbReference type="Pfam" id="PF17827"/>
    </source>
</evidence>
<accession>A0ABQ5Z9L8</accession>
<proteinExistence type="inferred from homology"/>
<dbReference type="GO" id="GO:0032259">
    <property type="term" value="P:methylation"/>
    <property type="evidence" value="ECO:0007669"/>
    <property type="project" value="UniProtKB-KW"/>
</dbReference>
<keyword evidence="1 4" id="KW-0489">Methyltransferase</keyword>
<comment type="caution">
    <text evidence="7">The sequence shown here is derived from an EMBL/GenBank/DDBJ whole genome shotgun (WGS) entry which is preliminary data.</text>
</comment>
<evidence type="ECO:0000256" key="4">
    <source>
        <dbReference type="HAMAP-Rule" id="MF_02126"/>
    </source>
</evidence>
<dbReference type="NCBIfam" id="TIGR03534">
    <property type="entry name" value="RF_mod_PrmC"/>
    <property type="match status" value="1"/>
</dbReference>
<dbReference type="SUPFAM" id="SSF53335">
    <property type="entry name" value="S-adenosyl-L-methionine-dependent methyltransferases"/>
    <property type="match status" value="1"/>
</dbReference>
<keyword evidence="8" id="KW-1185">Reference proteome</keyword>
<dbReference type="InterPro" id="IPR040758">
    <property type="entry name" value="PrmC_N"/>
</dbReference>
<feature type="binding site" evidence="4">
    <location>
        <begin position="190"/>
        <end position="193"/>
    </location>
    <ligand>
        <name>substrate</name>
    </ligand>
</feature>
<keyword evidence="2 4" id="KW-0808">Transferase</keyword>
<dbReference type="InterPro" id="IPR025714">
    <property type="entry name" value="Methyltranfer_dom"/>
</dbReference>
<dbReference type="EMBL" id="BSOO01000010">
    <property type="protein sequence ID" value="GLR47568.1"/>
    <property type="molecule type" value="Genomic_DNA"/>
</dbReference>
<dbReference type="GO" id="GO:0008168">
    <property type="term" value="F:methyltransferase activity"/>
    <property type="evidence" value="ECO:0007669"/>
    <property type="project" value="UniProtKB-KW"/>
</dbReference>
<dbReference type="EC" id="2.1.1.297" evidence="4"/>
<dbReference type="PANTHER" id="PTHR18895">
    <property type="entry name" value="HEMK METHYLTRANSFERASE"/>
    <property type="match status" value="1"/>
</dbReference>
<dbReference type="Pfam" id="PF13847">
    <property type="entry name" value="Methyltransf_31"/>
    <property type="match status" value="1"/>
</dbReference>
<name>A0ABQ5Z9L8_9SPHN</name>
<feature type="domain" description="Release factor glutamine methyltransferase N-terminal" evidence="6">
    <location>
        <begin position="14"/>
        <end position="78"/>
    </location>
</feature>
<dbReference type="RefSeq" id="WP_425423531.1">
    <property type="nucleotide sequence ID" value="NZ_BSOO01000010.1"/>
</dbReference>
<dbReference type="Pfam" id="PF17827">
    <property type="entry name" value="PrmC_N"/>
    <property type="match status" value="1"/>
</dbReference>
<evidence type="ECO:0000313" key="8">
    <source>
        <dbReference type="Proteomes" id="UP001156703"/>
    </source>
</evidence>
<reference evidence="8" key="1">
    <citation type="journal article" date="2019" name="Int. J. Syst. Evol. Microbiol.">
        <title>The Global Catalogue of Microorganisms (GCM) 10K type strain sequencing project: providing services to taxonomists for standard genome sequencing and annotation.</title>
        <authorList>
            <consortium name="The Broad Institute Genomics Platform"/>
            <consortium name="The Broad Institute Genome Sequencing Center for Infectious Disease"/>
            <person name="Wu L."/>
            <person name="Ma J."/>
        </authorList>
    </citation>
    <scope>NUCLEOTIDE SEQUENCE [LARGE SCALE GENOMIC DNA]</scope>
    <source>
        <strain evidence="8">NBRC 102146</strain>
    </source>
</reference>
<dbReference type="HAMAP" id="MF_02126">
    <property type="entry name" value="RF_methyltr_PrmC"/>
    <property type="match status" value="1"/>
</dbReference>
<keyword evidence="3 4" id="KW-0949">S-adenosyl-L-methionine</keyword>
<evidence type="ECO:0000313" key="7">
    <source>
        <dbReference type="EMBL" id="GLR47568.1"/>
    </source>
</evidence>
<dbReference type="InterPro" id="IPR019874">
    <property type="entry name" value="RF_methyltr_PrmC"/>
</dbReference>
<protein>
    <recommendedName>
        <fullName evidence="4">Release factor glutamine methyltransferase</fullName>
        <shortName evidence="4">RF MTase</shortName>
        <ecNumber evidence="4">2.1.1.297</ecNumber>
    </recommendedName>
    <alternativeName>
        <fullName evidence="4">N5-glutamine methyltransferase PrmC</fullName>
    </alternativeName>
    <alternativeName>
        <fullName evidence="4">Protein-(glutamine-N5) MTase PrmC</fullName>
    </alternativeName>
    <alternativeName>
        <fullName evidence="4">Protein-glutamine N-methyltransferase PrmC</fullName>
    </alternativeName>
</protein>
<sequence>MSSAASAKAVERVIADAVRRLPDCTDTPRLDAELLLAHAYGIERDELLLHPPGGPVPPSFADFLERRCKGEPVAYITGRRAFWNIELEVGPGVLIPRPDSETLIASAIEHFARTDGPERILDLGTGPGTLLLAALDQWPRATGLGIDASEAALAYAQRNAARLGLAPRAHFRLGDWAKKVTERFDLLLCNPPYVATDAELGPGVAEHEPAEALFAGPDGLDDYRRLAPEVGRLLNPGGLAAIEIGYDQADAAAALFREAGLAPELARDLAGRPRALLIRA</sequence>
<feature type="binding site" evidence="4">
    <location>
        <position position="147"/>
    </location>
    <ligand>
        <name>S-adenosyl-L-methionine</name>
        <dbReference type="ChEBI" id="CHEBI:59789"/>
    </ligand>
</feature>
<organism evidence="7 8">
    <name type="scientific">Sphingomonas astaxanthinifaciens DSM 22298</name>
    <dbReference type="NCBI Taxonomy" id="1123267"/>
    <lineage>
        <taxon>Bacteria</taxon>
        <taxon>Pseudomonadati</taxon>
        <taxon>Pseudomonadota</taxon>
        <taxon>Alphaproteobacteria</taxon>
        <taxon>Sphingomonadales</taxon>
        <taxon>Sphingomonadaceae</taxon>
        <taxon>Sphingomonas</taxon>
    </lineage>
</organism>
<comment type="similarity">
    <text evidence="4">Belongs to the protein N5-glutamine methyltransferase family. PrmC subfamily.</text>
</comment>
<dbReference type="NCBIfam" id="TIGR00536">
    <property type="entry name" value="hemK_fam"/>
    <property type="match status" value="1"/>
</dbReference>
<dbReference type="PROSITE" id="PS00092">
    <property type="entry name" value="N6_MTASE"/>
    <property type="match status" value="1"/>
</dbReference>
<dbReference type="Gene3D" id="3.40.50.150">
    <property type="entry name" value="Vaccinia Virus protein VP39"/>
    <property type="match status" value="1"/>
</dbReference>
<dbReference type="InterPro" id="IPR050320">
    <property type="entry name" value="N5-glutamine_MTase"/>
</dbReference>
<dbReference type="PANTHER" id="PTHR18895:SF74">
    <property type="entry name" value="MTRF1L RELEASE FACTOR GLUTAMINE METHYLTRANSFERASE"/>
    <property type="match status" value="1"/>
</dbReference>
<evidence type="ECO:0000256" key="3">
    <source>
        <dbReference type="ARBA" id="ARBA00022691"/>
    </source>
</evidence>
<evidence type="ECO:0000256" key="1">
    <source>
        <dbReference type="ARBA" id="ARBA00022603"/>
    </source>
</evidence>
<dbReference type="Gene3D" id="1.10.8.10">
    <property type="entry name" value="DNA helicase RuvA subunit, C-terminal domain"/>
    <property type="match status" value="1"/>
</dbReference>
<feature type="binding site" evidence="4">
    <location>
        <position position="176"/>
    </location>
    <ligand>
        <name>S-adenosyl-L-methionine</name>
        <dbReference type="ChEBI" id="CHEBI:59789"/>
    </ligand>
</feature>
<comment type="function">
    <text evidence="4">Methylates the class 1 translation termination release factors RF1/PrfA and RF2/PrfB on the glutamine residue of the universally conserved GGQ motif.</text>
</comment>
<evidence type="ECO:0000259" key="5">
    <source>
        <dbReference type="Pfam" id="PF13847"/>
    </source>
</evidence>
<dbReference type="CDD" id="cd02440">
    <property type="entry name" value="AdoMet_MTases"/>
    <property type="match status" value="1"/>
</dbReference>